<keyword evidence="2" id="KW-0732">Signal</keyword>
<evidence type="ECO:0000313" key="4">
    <source>
        <dbReference type="Proteomes" id="UP000054845"/>
    </source>
</evidence>
<feature type="compositionally biased region" description="Basic and acidic residues" evidence="1">
    <location>
        <begin position="288"/>
        <end position="298"/>
    </location>
</feature>
<proteinExistence type="predicted"/>
<feature type="region of interest" description="Disordered" evidence="1">
    <location>
        <begin position="274"/>
        <end position="448"/>
    </location>
</feature>
<feature type="compositionally biased region" description="Polar residues" evidence="1">
    <location>
        <begin position="389"/>
        <end position="421"/>
    </location>
</feature>
<sequence>MLYTNAQTIFLAALVAQSLAIRLPDYGHQSQNTPSLHRRTSIRPKFAATDRANPNLRRGLSGESSWLKEAAEHATSASTSNGGNVDKQLKKPTGHRVHSHKITKTNKVFGDTELKAPLKELDNIYDNPFSPVAPVAISFGRHGNESERAALIEAIHLHKKLFVPDMKGFIVDKPFGPAVSEPALHAIGRAYDEYHNIIEGGGTTSRGDNFEHHHVFMAPGSSYVRDNGWKVHSQLPEARARTRTSINDNALVRESLRGCRPRIDFGKEAVKHIDNFFTPPGRCPPRGPDGRFRPKPKLDNATGSEHRKPGRPNLKRQRPLAIATPRPLPPSKGTAPESKGTDKDRSASEAEAVHNDSGPQSFASVHDGRPRGAASSPTRETPQPDSPSDWLNLNHWSPHSSRAGTPDTNHVSPKASSSVTQPIRHPDSPSNWLNLDNWPDEAAHRNNH</sequence>
<feature type="chain" id="PRO_5006059561" evidence="2">
    <location>
        <begin position="21"/>
        <end position="448"/>
    </location>
</feature>
<dbReference type="Proteomes" id="UP000054845">
    <property type="component" value="Unassembled WGS sequence"/>
</dbReference>
<reference evidence="3 4" key="1">
    <citation type="submission" date="2014-09" db="EMBL/GenBank/DDBJ databases">
        <authorList>
            <person name="Magalhaes I.L.F."/>
            <person name="Oliveira U."/>
            <person name="Santos F.R."/>
            <person name="Vidigal T.H.D.A."/>
            <person name="Brescovit A.D."/>
            <person name="Santos A.J."/>
        </authorList>
    </citation>
    <scope>NUCLEOTIDE SEQUENCE [LARGE SCALE GENOMIC DNA]</scope>
</reference>
<feature type="compositionally biased region" description="Basic residues" evidence="1">
    <location>
        <begin position="90"/>
        <end position="99"/>
    </location>
</feature>
<keyword evidence="4" id="KW-1185">Reference proteome</keyword>
<protein>
    <submittedName>
        <fullName evidence="3">Uncharacterized protein</fullName>
    </submittedName>
</protein>
<dbReference type="EMBL" id="CCYA01000278">
    <property type="protein sequence ID" value="CEH16243.1"/>
    <property type="molecule type" value="Genomic_DNA"/>
</dbReference>
<name>A0A0P1BJC2_9BASI</name>
<feature type="compositionally biased region" description="Basic residues" evidence="1">
    <location>
        <begin position="308"/>
        <end position="318"/>
    </location>
</feature>
<dbReference type="AlphaFoldDB" id="A0A0P1BJC2"/>
<evidence type="ECO:0000313" key="3">
    <source>
        <dbReference type="EMBL" id="CEH16243.1"/>
    </source>
</evidence>
<dbReference type="OrthoDB" id="10295594at2759"/>
<feature type="region of interest" description="Disordered" evidence="1">
    <location>
        <begin position="65"/>
        <end position="99"/>
    </location>
</feature>
<accession>A0A0P1BJC2</accession>
<organism evidence="3 4">
    <name type="scientific">Ceraceosorus bombacis</name>
    <dbReference type="NCBI Taxonomy" id="401625"/>
    <lineage>
        <taxon>Eukaryota</taxon>
        <taxon>Fungi</taxon>
        <taxon>Dikarya</taxon>
        <taxon>Basidiomycota</taxon>
        <taxon>Ustilaginomycotina</taxon>
        <taxon>Exobasidiomycetes</taxon>
        <taxon>Ceraceosorales</taxon>
        <taxon>Ceraceosoraceae</taxon>
        <taxon>Ceraceosorus</taxon>
    </lineage>
</organism>
<evidence type="ECO:0000256" key="2">
    <source>
        <dbReference type="SAM" id="SignalP"/>
    </source>
</evidence>
<evidence type="ECO:0000256" key="1">
    <source>
        <dbReference type="SAM" id="MobiDB-lite"/>
    </source>
</evidence>
<feature type="compositionally biased region" description="Basic and acidic residues" evidence="1">
    <location>
        <begin position="339"/>
        <end position="354"/>
    </location>
</feature>
<feature type="signal peptide" evidence="2">
    <location>
        <begin position="1"/>
        <end position="20"/>
    </location>
</feature>